<proteinExistence type="predicted"/>
<accession>A0A1X0S2N9</accession>
<name>A0A1X0S2N9_RHIZD</name>
<reference evidence="1 2" key="1">
    <citation type="journal article" date="2016" name="Proc. Natl. Acad. Sci. U.S.A.">
        <title>Lipid metabolic changes in an early divergent fungus govern the establishment of a mutualistic symbiosis with endobacteria.</title>
        <authorList>
            <person name="Lastovetsky O.A."/>
            <person name="Gaspar M.L."/>
            <person name="Mondo S.J."/>
            <person name="LaButti K.M."/>
            <person name="Sandor L."/>
            <person name="Grigoriev I.V."/>
            <person name="Henry S.A."/>
            <person name="Pawlowska T.E."/>
        </authorList>
    </citation>
    <scope>NUCLEOTIDE SEQUENCE [LARGE SCALE GENOMIC DNA]</scope>
    <source>
        <strain evidence="1 2">ATCC 11559</strain>
    </source>
</reference>
<dbReference type="VEuPathDB" id="FungiDB:BCV72DRAFT_316234"/>
<dbReference type="AlphaFoldDB" id="A0A1X0S2N9"/>
<gene>
    <name evidence="1" type="ORF">BCV71DRAFT_285262</name>
</gene>
<protein>
    <submittedName>
        <fullName evidence="1">Uncharacterized protein</fullName>
    </submittedName>
</protein>
<dbReference type="Proteomes" id="UP000242381">
    <property type="component" value="Unassembled WGS sequence"/>
</dbReference>
<evidence type="ECO:0000313" key="2">
    <source>
        <dbReference type="Proteomes" id="UP000242381"/>
    </source>
</evidence>
<sequence>MDDTIASIPERPLIISWSIFSFRAFISTALRTIRNGLFSSRRTVQATLQLIPEIGCLIFGPHDDLSTLGSHVSAPDRFDNASFWVPSCTHWPIPDPTRKSNTVPIPVVNVSLGQLWFLWHKDYDLPTQPRHPPLALPGLVLLRTQYWQTFCSLTIPPMAFTPWFCLLHGYIPTAALQHA</sequence>
<evidence type="ECO:0000313" key="1">
    <source>
        <dbReference type="EMBL" id="ORE18514.1"/>
    </source>
</evidence>
<organism evidence="1 2">
    <name type="scientific">Rhizopus microsporus</name>
    <dbReference type="NCBI Taxonomy" id="58291"/>
    <lineage>
        <taxon>Eukaryota</taxon>
        <taxon>Fungi</taxon>
        <taxon>Fungi incertae sedis</taxon>
        <taxon>Mucoromycota</taxon>
        <taxon>Mucoromycotina</taxon>
        <taxon>Mucoromycetes</taxon>
        <taxon>Mucorales</taxon>
        <taxon>Mucorineae</taxon>
        <taxon>Rhizopodaceae</taxon>
        <taxon>Rhizopus</taxon>
    </lineage>
</organism>
<dbReference type="EMBL" id="KV921328">
    <property type="protein sequence ID" value="ORE18514.1"/>
    <property type="molecule type" value="Genomic_DNA"/>
</dbReference>